<feature type="compositionally biased region" description="Polar residues" evidence="1">
    <location>
        <begin position="282"/>
        <end position="295"/>
    </location>
</feature>
<evidence type="ECO:0000256" key="2">
    <source>
        <dbReference type="SAM" id="Phobius"/>
    </source>
</evidence>
<feature type="transmembrane region" description="Helical" evidence="2">
    <location>
        <begin position="7"/>
        <end position="24"/>
    </location>
</feature>
<keyword evidence="2" id="KW-0812">Transmembrane</keyword>
<keyword evidence="2" id="KW-1133">Transmembrane helix</keyword>
<reference evidence="3" key="1">
    <citation type="journal article" date="2011" name="Environ. Microbiol.">
        <title>Time-series analyses of Monterey Bay coastal microbial picoplankton using a 'genome proxy' microarray.</title>
        <authorList>
            <person name="Rich V.I."/>
            <person name="Pham V.D."/>
            <person name="Eppley J."/>
            <person name="Shi Y."/>
            <person name="DeLong E.F."/>
        </authorList>
    </citation>
    <scope>NUCLEOTIDE SEQUENCE</scope>
</reference>
<feature type="compositionally biased region" description="Low complexity" evidence="1">
    <location>
        <begin position="264"/>
        <end position="279"/>
    </location>
</feature>
<sequence>MKKLFSTDALLLVIIIFGAYWLFFKDDESSRQNPYFSSNVPIGVSDSFNQQAIERLGLDLTENLDPRLIPDLMTEAMRETVQSNPSEKDFLPTLVNRVSNKIRDISTIDLNEDGIADPILVVPNQASSGNDHLVFSILVPDPSEVSSLPNGSDQNAWRDIAENKSIEIMTASAVKSAEDQMTMQSAPNPQMYQSAGTPYPPYYSTGPSLSSIFLTSMAASMMTNWLFMPSYGMGFGYYNSQPMAINSVQQNRSAAASSYSRAKSSSSAAKSVGGNSVAANKFRSTSSKSMNQIKSSRYRSANRKAAATGFGRSQTSQRKAPAVRRTPTRSRSMIRTPTRRSFGRSFGGFGRRRR</sequence>
<organism evidence="3">
    <name type="scientific">uncultured delta proteobacterium HF0070_15B21</name>
    <dbReference type="NCBI Taxonomy" id="710825"/>
    <lineage>
        <taxon>Bacteria</taxon>
        <taxon>Deltaproteobacteria</taxon>
        <taxon>environmental samples</taxon>
    </lineage>
</organism>
<proteinExistence type="predicted"/>
<evidence type="ECO:0000313" key="3">
    <source>
        <dbReference type="EMBL" id="ADI19079.1"/>
    </source>
</evidence>
<keyword evidence="2" id="KW-0472">Membrane</keyword>
<feature type="compositionally biased region" description="Gly residues" evidence="1">
    <location>
        <begin position="345"/>
        <end position="354"/>
    </location>
</feature>
<dbReference type="AlphaFoldDB" id="E0XXD8"/>
<evidence type="ECO:0000256" key="1">
    <source>
        <dbReference type="SAM" id="MobiDB-lite"/>
    </source>
</evidence>
<feature type="region of interest" description="Disordered" evidence="1">
    <location>
        <begin position="264"/>
        <end position="354"/>
    </location>
</feature>
<protein>
    <submittedName>
        <fullName evidence="3">Uncharacterized protein</fullName>
    </submittedName>
</protein>
<accession>E0XXD8</accession>
<dbReference type="EMBL" id="GU474909">
    <property type="protein sequence ID" value="ADI19079.1"/>
    <property type="molecule type" value="Genomic_DNA"/>
</dbReference>
<name>E0XXD8_9DELT</name>